<comment type="similarity">
    <text evidence="1">Belongs to the choline/ethanolamine kinase family.</text>
</comment>
<dbReference type="Gene3D" id="3.90.1200.10">
    <property type="match status" value="1"/>
</dbReference>
<dbReference type="GO" id="GO:0004305">
    <property type="term" value="F:ethanolamine kinase activity"/>
    <property type="evidence" value="ECO:0007669"/>
    <property type="project" value="TreeGrafter"/>
</dbReference>
<dbReference type="PANTHER" id="PTHR22603">
    <property type="entry name" value="CHOLINE/ETHANOALAMINE KINASE"/>
    <property type="match status" value="1"/>
</dbReference>
<protein>
    <submittedName>
        <fullName evidence="2">Uncharacterized protein</fullName>
    </submittedName>
</protein>
<evidence type="ECO:0000313" key="2">
    <source>
        <dbReference type="EMBL" id="KFK21946.1"/>
    </source>
</evidence>
<dbReference type="eggNOG" id="KOG2686">
    <property type="taxonomic scope" value="Eukaryota"/>
</dbReference>
<keyword evidence="3" id="KW-1185">Reference proteome</keyword>
<reference evidence="3" key="1">
    <citation type="journal article" date="2015" name="Nat. Plants">
        <title>Genome expansion of Arabis alpina linked with retrotransposition and reduced symmetric DNA methylation.</title>
        <authorList>
            <person name="Willing E.M."/>
            <person name="Rawat V."/>
            <person name="Mandakova T."/>
            <person name="Maumus F."/>
            <person name="James G.V."/>
            <person name="Nordstroem K.J."/>
            <person name="Becker C."/>
            <person name="Warthmann N."/>
            <person name="Chica C."/>
            <person name="Szarzynska B."/>
            <person name="Zytnicki M."/>
            <person name="Albani M.C."/>
            <person name="Kiefer C."/>
            <person name="Bergonzi S."/>
            <person name="Castaings L."/>
            <person name="Mateos J.L."/>
            <person name="Berns M.C."/>
            <person name="Bujdoso N."/>
            <person name="Piofczyk T."/>
            <person name="de Lorenzo L."/>
            <person name="Barrero-Sicilia C."/>
            <person name="Mateos I."/>
            <person name="Piednoel M."/>
            <person name="Hagmann J."/>
            <person name="Chen-Min-Tao R."/>
            <person name="Iglesias-Fernandez R."/>
            <person name="Schuster S.C."/>
            <person name="Alonso-Blanco C."/>
            <person name="Roudier F."/>
            <person name="Carbonero P."/>
            <person name="Paz-Ares J."/>
            <person name="Davis S.J."/>
            <person name="Pecinka A."/>
            <person name="Quesneville H."/>
            <person name="Colot V."/>
            <person name="Lysak M.A."/>
            <person name="Weigel D."/>
            <person name="Coupland G."/>
            <person name="Schneeberger K."/>
        </authorList>
    </citation>
    <scope>NUCLEOTIDE SEQUENCE [LARGE SCALE GENOMIC DNA]</scope>
    <source>
        <strain evidence="3">cv. Pajares</strain>
    </source>
</reference>
<proteinExistence type="inferred from homology"/>
<dbReference type="SUPFAM" id="SSF56112">
    <property type="entry name" value="Protein kinase-like (PK-like)"/>
    <property type="match status" value="1"/>
</dbReference>
<dbReference type="Gramene" id="KFK21946">
    <property type="protein sequence ID" value="KFK21946"/>
    <property type="gene ID" value="AALP_AAs60120U000100"/>
</dbReference>
<dbReference type="AlphaFoldDB" id="A0A087FWE4"/>
<dbReference type="Proteomes" id="UP000029120">
    <property type="component" value="Unassembled WGS sequence"/>
</dbReference>
<evidence type="ECO:0000313" key="3">
    <source>
        <dbReference type="Proteomes" id="UP000029120"/>
    </source>
</evidence>
<dbReference type="GO" id="GO:0005737">
    <property type="term" value="C:cytoplasm"/>
    <property type="evidence" value="ECO:0007669"/>
    <property type="project" value="TreeGrafter"/>
</dbReference>
<dbReference type="PANTHER" id="PTHR22603:SF80">
    <property type="entry name" value="CHOLINE KINASE N-TERMINAL DOMAIN-CONTAINING PROTEIN"/>
    <property type="match status" value="1"/>
</dbReference>
<evidence type="ECO:0000256" key="1">
    <source>
        <dbReference type="ARBA" id="ARBA00038211"/>
    </source>
</evidence>
<sequence length="170" mass="20304">MDQSTFQIFHRGGQINNRVWETFDRKWLGQAKSLCTPEDSEEFRLDNVEAEINLLEHELHNECFKQHDIGFCHNDLQYGNIMIDEDTNVITIIDYESCYFDGQSLEIFTKHLSGEEHAQREIYLNQCIYKVENSPKSRRLRKAFRTGFRFGIYSRLSFRRGARKEKLFHK</sequence>
<name>A0A087FWE4_ARAAL</name>
<dbReference type="Pfam" id="PF01633">
    <property type="entry name" value="Choline_kinase"/>
    <property type="match status" value="1"/>
</dbReference>
<dbReference type="EMBL" id="KL994208">
    <property type="protein sequence ID" value="KFK21946.1"/>
    <property type="molecule type" value="Genomic_DNA"/>
</dbReference>
<dbReference type="OrthoDB" id="10267235at2759"/>
<dbReference type="GO" id="GO:0006646">
    <property type="term" value="P:phosphatidylethanolamine biosynthetic process"/>
    <property type="evidence" value="ECO:0007669"/>
    <property type="project" value="TreeGrafter"/>
</dbReference>
<organism evidence="2 3">
    <name type="scientific">Arabis alpina</name>
    <name type="common">Alpine rock-cress</name>
    <dbReference type="NCBI Taxonomy" id="50452"/>
    <lineage>
        <taxon>Eukaryota</taxon>
        <taxon>Viridiplantae</taxon>
        <taxon>Streptophyta</taxon>
        <taxon>Embryophyta</taxon>
        <taxon>Tracheophyta</taxon>
        <taxon>Spermatophyta</taxon>
        <taxon>Magnoliopsida</taxon>
        <taxon>eudicotyledons</taxon>
        <taxon>Gunneridae</taxon>
        <taxon>Pentapetalae</taxon>
        <taxon>rosids</taxon>
        <taxon>malvids</taxon>
        <taxon>Brassicales</taxon>
        <taxon>Brassicaceae</taxon>
        <taxon>Arabideae</taxon>
        <taxon>Arabis</taxon>
    </lineage>
</organism>
<dbReference type="InterPro" id="IPR011009">
    <property type="entry name" value="Kinase-like_dom_sf"/>
</dbReference>
<accession>A0A087FWE4</accession>
<gene>
    <name evidence="2" type="ORF">AALP_AAs60120U000100</name>
</gene>
<dbReference type="GO" id="GO:0004103">
    <property type="term" value="F:choline kinase activity"/>
    <property type="evidence" value="ECO:0007669"/>
    <property type="project" value="TreeGrafter"/>
</dbReference>